<sequence>MTCAFKILTFSANCYLTLSQQMALGNNYSETNLRWGSKPLSQVEWKTWDSPFPVRSIKRLKRDFLHFGSFKVKDGSQICFWEDNWMVSSQEPDVLKCNLTQNGVFLVKSHYQALINLDVCNMNKILWKKGFLLYLRRVVVLIMDNC</sequence>
<evidence type="ECO:0000313" key="2">
    <source>
        <dbReference type="EMBL" id="WVZ99843.1"/>
    </source>
</evidence>
<reference evidence="2 3" key="1">
    <citation type="submission" date="2024-02" db="EMBL/GenBank/DDBJ databases">
        <title>High-quality chromosome-scale genome assembly of Pensacola bahiagrass (Paspalum notatum Flugge var. saurae).</title>
        <authorList>
            <person name="Vega J.M."/>
            <person name="Podio M."/>
            <person name="Orjuela J."/>
            <person name="Siena L.A."/>
            <person name="Pessino S.C."/>
            <person name="Combes M.C."/>
            <person name="Mariac C."/>
            <person name="Albertini E."/>
            <person name="Pupilli F."/>
            <person name="Ortiz J.P.A."/>
            <person name="Leblanc O."/>
        </authorList>
    </citation>
    <scope>NUCLEOTIDE SEQUENCE [LARGE SCALE GENOMIC DNA]</scope>
    <source>
        <strain evidence="2">R1</strain>
        <tissue evidence="2">Leaf</tissue>
    </source>
</reference>
<proteinExistence type="predicted"/>
<dbReference type="AlphaFoldDB" id="A0AAQ3UWJ7"/>
<evidence type="ECO:0000256" key="1">
    <source>
        <dbReference type="SAM" id="SignalP"/>
    </source>
</evidence>
<feature type="signal peptide" evidence="1">
    <location>
        <begin position="1"/>
        <end position="19"/>
    </location>
</feature>
<dbReference type="EMBL" id="CP144754">
    <property type="protein sequence ID" value="WVZ99843.1"/>
    <property type="molecule type" value="Genomic_DNA"/>
</dbReference>
<keyword evidence="1" id="KW-0732">Signal</keyword>
<evidence type="ECO:0000313" key="3">
    <source>
        <dbReference type="Proteomes" id="UP001341281"/>
    </source>
</evidence>
<keyword evidence="3" id="KW-1185">Reference proteome</keyword>
<organism evidence="2 3">
    <name type="scientific">Paspalum notatum var. saurae</name>
    <dbReference type="NCBI Taxonomy" id="547442"/>
    <lineage>
        <taxon>Eukaryota</taxon>
        <taxon>Viridiplantae</taxon>
        <taxon>Streptophyta</taxon>
        <taxon>Embryophyta</taxon>
        <taxon>Tracheophyta</taxon>
        <taxon>Spermatophyta</taxon>
        <taxon>Magnoliopsida</taxon>
        <taxon>Liliopsida</taxon>
        <taxon>Poales</taxon>
        <taxon>Poaceae</taxon>
        <taxon>PACMAD clade</taxon>
        <taxon>Panicoideae</taxon>
        <taxon>Andropogonodae</taxon>
        <taxon>Paspaleae</taxon>
        <taxon>Paspalinae</taxon>
        <taxon>Paspalum</taxon>
    </lineage>
</organism>
<protein>
    <submittedName>
        <fullName evidence="2">Uncharacterized protein</fullName>
    </submittedName>
</protein>
<accession>A0AAQ3UWJ7</accession>
<feature type="chain" id="PRO_5042883871" evidence="1">
    <location>
        <begin position="20"/>
        <end position="146"/>
    </location>
</feature>
<dbReference type="Proteomes" id="UP001341281">
    <property type="component" value="Chromosome 10"/>
</dbReference>
<gene>
    <name evidence="2" type="ORF">U9M48_045084</name>
</gene>
<name>A0AAQ3UWJ7_PASNO</name>